<dbReference type="InterPro" id="IPR012736">
    <property type="entry name" value="DhaK_1"/>
</dbReference>
<organism evidence="6 7">
    <name type="scientific">Deinococcus koreensis</name>
    <dbReference type="NCBI Taxonomy" id="2054903"/>
    <lineage>
        <taxon>Bacteria</taxon>
        <taxon>Thermotogati</taxon>
        <taxon>Deinococcota</taxon>
        <taxon>Deinococci</taxon>
        <taxon>Deinococcales</taxon>
        <taxon>Deinococcaceae</taxon>
        <taxon>Deinococcus</taxon>
    </lineage>
</organism>
<dbReference type="Proteomes" id="UP000236379">
    <property type="component" value="Unassembled WGS sequence"/>
</dbReference>
<dbReference type="Gene3D" id="3.30.1180.20">
    <property type="entry name" value="Dihydroxyacetone kinase, domain 2"/>
    <property type="match status" value="1"/>
</dbReference>
<gene>
    <name evidence="6" type="ORF">CVO96_18825</name>
</gene>
<dbReference type="InterPro" id="IPR004006">
    <property type="entry name" value="DhaK_dom"/>
</dbReference>
<dbReference type="SUPFAM" id="SSF82549">
    <property type="entry name" value="DAK1/DegV-like"/>
    <property type="match status" value="1"/>
</dbReference>
<evidence type="ECO:0000259" key="5">
    <source>
        <dbReference type="PROSITE" id="PS51481"/>
    </source>
</evidence>
<dbReference type="GO" id="GO:0005829">
    <property type="term" value="C:cytosol"/>
    <property type="evidence" value="ECO:0007669"/>
    <property type="project" value="TreeGrafter"/>
</dbReference>
<proteinExistence type="predicted"/>
<dbReference type="PANTHER" id="PTHR28629">
    <property type="entry name" value="TRIOKINASE/FMN CYCLASE"/>
    <property type="match status" value="1"/>
</dbReference>
<protein>
    <submittedName>
        <fullName evidence="6">Dihydroxyacetone kinase subunit DhaK</fullName>
    </submittedName>
</protein>
<reference evidence="6 7" key="1">
    <citation type="submission" date="2018-01" db="EMBL/GenBank/DDBJ databases">
        <title>Deinococcus koreensis sp. nov., a radiation-resistant bacterium isolated from river water.</title>
        <authorList>
            <person name="Choi A."/>
        </authorList>
    </citation>
    <scope>NUCLEOTIDE SEQUENCE [LARGE SCALE GENOMIC DNA]</scope>
    <source>
        <strain evidence="6 7">SJW1-2</strain>
    </source>
</reference>
<dbReference type="Gene3D" id="3.40.50.10440">
    <property type="entry name" value="Dihydroxyacetone kinase, domain 1"/>
    <property type="match status" value="1"/>
</dbReference>
<sequence>MKKILNDPNHFVAEMLDGLYRAHPEQLTFTGDDPHCLVRADSPVMGKVALATGGGSGHLPVFLGYVGPGMLSGCAVGDVFQSPSADQMLEVTRRIHGGKGVLYIYGNYGGDVMNFDMATEMADMEGIEVRTVLVRDDVASASPERQDTRRGVAGMIFAFKVAGAKADQGGSLDEVEAAATKALAHTRSMGVALSSCTLPAVRQPTFSIGDDEMEIGMGIHGEKGVRRGPLESADQIAVELLDAVLAELDVHGGDRLAVMVNGLGATPPEELYILFRRVHRTLEERGVAVHQAFVGEYATSLEMAGASLTVMKLDDELQGLLDHPAHTPFFTQVGR</sequence>
<dbReference type="FunFam" id="3.30.1180.20:FF:000001">
    <property type="entry name" value="Dihydroxyacetone kinase 1"/>
    <property type="match status" value="1"/>
</dbReference>
<dbReference type="RefSeq" id="WP_103314000.1">
    <property type="nucleotide sequence ID" value="NZ_PPPD01000003.1"/>
</dbReference>
<dbReference type="NCBIfam" id="TIGR02363">
    <property type="entry name" value="dhaK1"/>
    <property type="match status" value="1"/>
</dbReference>
<keyword evidence="1" id="KW-0808">Transferase</keyword>
<dbReference type="GO" id="GO:0019563">
    <property type="term" value="P:glycerol catabolic process"/>
    <property type="evidence" value="ECO:0007669"/>
    <property type="project" value="TreeGrafter"/>
</dbReference>
<dbReference type="EMBL" id="PPPD01000003">
    <property type="protein sequence ID" value="PNY79486.1"/>
    <property type="molecule type" value="Genomic_DNA"/>
</dbReference>
<dbReference type="PANTHER" id="PTHR28629:SF4">
    <property type="entry name" value="TRIOKINASE_FMN CYCLASE"/>
    <property type="match status" value="1"/>
</dbReference>
<name>A0A2K3USG5_9DEIO</name>
<dbReference type="PROSITE" id="PS51481">
    <property type="entry name" value="DHAK"/>
    <property type="match status" value="1"/>
</dbReference>
<evidence type="ECO:0000313" key="7">
    <source>
        <dbReference type="Proteomes" id="UP000236379"/>
    </source>
</evidence>
<dbReference type="GO" id="GO:0004371">
    <property type="term" value="F:glycerone kinase activity"/>
    <property type="evidence" value="ECO:0007669"/>
    <property type="project" value="InterPro"/>
</dbReference>
<evidence type="ECO:0000313" key="6">
    <source>
        <dbReference type="EMBL" id="PNY79486.1"/>
    </source>
</evidence>
<accession>A0A2K3USG5</accession>
<feature type="domain" description="DhaK" evidence="5">
    <location>
        <begin position="7"/>
        <end position="330"/>
    </location>
</feature>
<dbReference type="FunFam" id="3.40.50.10440:FF:000001">
    <property type="entry name" value="Dihydroxyacetone kinase, DhaK subunit"/>
    <property type="match status" value="1"/>
</dbReference>
<dbReference type="AlphaFoldDB" id="A0A2K3USG5"/>
<dbReference type="OrthoDB" id="9806345at2"/>
<dbReference type="Pfam" id="PF02733">
    <property type="entry name" value="Dak1"/>
    <property type="match status" value="1"/>
</dbReference>
<evidence type="ECO:0000256" key="1">
    <source>
        <dbReference type="ARBA" id="ARBA00022679"/>
    </source>
</evidence>
<dbReference type="GO" id="GO:0005524">
    <property type="term" value="F:ATP binding"/>
    <property type="evidence" value="ECO:0007669"/>
    <property type="project" value="UniProtKB-KW"/>
</dbReference>
<evidence type="ECO:0000256" key="4">
    <source>
        <dbReference type="ARBA" id="ARBA00022840"/>
    </source>
</evidence>
<keyword evidence="7" id="KW-1185">Reference proteome</keyword>
<keyword evidence="2" id="KW-0547">Nucleotide-binding</keyword>
<comment type="caution">
    <text evidence="6">The sequence shown here is derived from an EMBL/GenBank/DDBJ whole genome shotgun (WGS) entry which is preliminary data.</text>
</comment>
<evidence type="ECO:0000256" key="3">
    <source>
        <dbReference type="ARBA" id="ARBA00022777"/>
    </source>
</evidence>
<dbReference type="InterPro" id="IPR050861">
    <property type="entry name" value="Dihydroxyacetone_Kinase"/>
</dbReference>
<keyword evidence="4" id="KW-0067">ATP-binding</keyword>
<evidence type="ECO:0000256" key="2">
    <source>
        <dbReference type="ARBA" id="ARBA00022741"/>
    </source>
</evidence>
<keyword evidence="3 6" id="KW-0418">Kinase</keyword>